<dbReference type="VEuPathDB" id="FungiDB:PSTT_12872"/>
<dbReference type="AlphaFoldDB" id="A0A2S4UU92"/>
<accession>A0A2S4UU92</accession>
<comment type="caution">
    <text evidence="2">The sequence shown here is derived from an EMBL/GenBank/DDBJ whole genome shotgun (WGS) entry which is preliminary data.</text>
</comment>
<feature type="compositionally biased region" description="Polar residues" evidence="1">
    <location>
        <begin position="222"/>
        <end position="234"/>
    </location>
</feature>
<sequence>MKIKNKLLGGFSCIFLGYIRPILSVDGLNAPENLELIGSTSSHVPIAAVETVAAVSHPTESQQLIYPEAMSIGIDVDTHSGIFGQSLDDHQDQVDSPLINFSEIPGPSEWSLPAQQMIFIMSMSHMVSFCSFLWVYTHNVIVDMVDPLIKSEVDERRPTRKRPRLTEKSPVTLENIPSTSAGPHPSAQDEFLSDDNLSAALLKDLAEQGELPMMLSDFPEASTSMLDSSKNQHATPDPATPGQHIHGKDKLIETATSERTQHPRMERALALAGKAAGIGPIPASFKIDVFPFVNAEDNVRKAYTTIASFVPMLPLEDTDIHQVLTHRFKGFEYLPVRMVERKGKDVMIRIIDRDNSYLPTTNIRGLLIHWLECLISLQYLVARGSQLDLKARTEEYKELLSWTTVEMFFSKESLPVVGAVRSEQLQKGFGLVQRWIIWYLYSEDPKKAHLTAIAILGIWYKTHRPAQWQKCMKINSCFWFYKSPHGENTKSQESRHNRKKYKDPSSTWIFEIRCSQKSVELQLNHLIIKFRTQQEEIVNQEKSILDRFLNLYKELDKISEKSKQEIYGVSCLFEPSKNLERSEDTFAIRHIDNLNQIIPTEIMHQRLQDFLESLRWWHENFNQGLKFSGGRPIENAHKCLLECLERILFEGKHSLPVFGFINANLHDIVDGPPAFGNMQLFLIHLLTDTTSSEPTLATSSITYTSYWYHSYFNKRFWQNYLKKNQDLMDYIMKGLAQRSYLPQLSQLTTL</sequence>
<organism evidence="2 3">
    <name type="scientific">Puccinia striiformis</name>
    <dbReference type="NCBI Taxonomy" id="27350"/>
    <lineage>
        <taxon>Eukaryota</taxon>
        <taxon>Fungi</taxon>
        <taxon>Dikarya</taxon>
        <taxon>Basidiomycota</taxon>
        <taxon>Pucciniomycotina</taxon>
        <taxon>Pucciniomycetes</taxon>
        <taxon>Pucciniales</taxon>
        <taxon>Pucciniaceae</taxon>
        <taxon>Puccinia</taxon>
    </lineage>
</organism>
<dbReference type="Proteomes" id="UP000239156">
    <property type="component" value="Unassembled WGS sequence"/>
</dbReference>
<name>A0A2S4UU92_9BASI</name>
<gene>
    <name evidence="2" type="ORF">PSTT_12872</name>
</gene>
<protein>
    <submittedName>
        <fullName evidence="2">Uncharacterized protein</fullName>
    </submittedName>
</protein>
<feature type="non-terminal residue" evidence="2">
    <location>
        <position position="750"/>
    </location>
</feature>
<proteinExistence type="predicted"/>
<feature type="region of interest" description="Disordered" evidence="1">
    <location>
        <begin position="154"/>
        <end position="191"/>
    </location>
</feature>
<feature type="region of interest" description="Disordered" evidence="1">
    <location>
        <begin position="222"/>
        <end position="246"/>
    </location>
</feature>
<dbReference type="EMBL" id="PKSL01000170">
    <property type="protein sequence ID" value="POW00842.1"/>
    <property type="molecule type" value="Genomic_DNA"/>
</dbReference>
<reference evidence="2" key="1">
    <citation type="submission" date="2017-12" db="EMBL/GenBank/DDBJ databases">
        <title>Gene loss provides genomic basis for host adaptation in cereal stripe rust fungi.</title>
        <authorList>
            <person name="Xia C."/>
        </authorList>
    </citation>
    <scope>NUCLEOTIDE SEQUENCE [LARGE SCALE GENOMIC DNA]</scope>
    <source>
        <strain evidence="2">93-210</strain>
    </source>
</reference>
<evidence type="ECO:0000313" key="3">
    <source>
        <dbReference type="Proteomes" id="UP000239156"/>
    </source>
</evidence>
<evidence type="ECO:0000313" key="2">
    <source>
        <dbReference type="EMBL" id="POW00842.1"/>
    </source>
</evidence>
<dbReference type="VEuPathDB" id="FungiDB:PSHT_03263"/>
<keyword evidence="3" id="KW-1185">Reference proteome</keyword>
<dbReference type="VEuPathDB" id="FungiDB:PSHT_03259"/>
<evidence type="ECO:0000256" key="1">
    <source>
        <dbReference type="SAM" id="MobiDB-lite"/>
    </source>
</evidence>